<feature type="chain" id="PRO_5045686098" evidence="2">
    <location>
        <begin position="21"/>
        <end position="418"/>
    </location>
</feature>
<dbReference type="InterPro" id="IPR036116">
    <property type="entry name" value="FN3_sf"/>
</dbReference>
<protein>
    <submittedName>
        <fullName evidence="3">Fibronectin type III domain-containing protein</fullName>
    </submittedName>
</protein>
<evidence type="ECO:0000256" key="2">
    <source>
        <dbReference type="SAM" id="SignalP"/>
    </source>
</evidence>
<dbReference type="EMBL" id="JAWJEJ010000001">
    <property type="protein sequence ID" value="MDV3456556.1"/>
    <property type="molecule type" value="Genomic_DNA"/>
</dbReference>
<feature type="region of interest" description="Disordered" evidence="1">
    <location>
        <begin position="24"/>
        <end position="58"/>
    </location>
</feature>
<sequence>MRKAILFRAVGMIAAISALPGCDSGGSTPAPTPTPSPSATSTPTPINTNPPTAPGKVTVDSYTHNRVTLSWTAGTDDVGPVRYAIIRSDKPQDLAIVSDLTYTDTTAQPINFYTYNILSVDSSNNRSAGDLSSAEVTTLPTPTPTCPETTVGYPGPGGTGQTVGFQGSESALKPVGPDNLPAGTSWEASSGILTVKQPNVHLTDVIVRGGIKVVAKGVFTLTNSVMEFQKNGQGFECSGDNVSSISECRLTGNTFRRASDSLTGNRVAAGDTSIMTVRCNYLSGTSLSFSESGSRIPVNYNWIDGSFGIYNTTLTITHNRGQIYSMESKYGASFAKMDGNYFGGRDGVLRTLWFNGVLEIFRNNVIARPNAAVDYCAINYALKNRITDATNNFVGDALGNATSTPLAVPAACREFEVM</sequence>
<accession>A0ABU3Y586</accession>
<evidence type="ECO:0000313" key="3">
    <source>
        <dbReference type="EMBL" id="MDV3456556.1"/>
    </source>
</evidence>
<dbReference type="Proteomes" id="UP001273531">
    <property type="component" value="Unassembled WGS sequence"/>
</dbReference>
<evidence type="ECO:0000313" key="4">
    <source>
        <dbReference type="Proteomes" id="UP001273531"/>
    </source>
</evidence>
<dbReference type="RefSeq" id="WP_317225734.1">
    <property type="nucleotide sequence ID" value="NZ_JAWJEJ010000001.1"/>
</dbReference>
<feature type="compositionally biased region" description="Low complexity" evidence="1">
    <location>
        <begin position="37"/>
        <end position="50"/>
    </location>
</feature>
<dbReference type="InterPro" id="IPR013783">
    <property type="entry name" value="Ig-like_fold"/>
</dbReference>
<dbReference type="SUPFAM" id="SSF49265">
    <property type="entry name" value="Fibronectin type III"/>
    <property type="match status" value="1"/>
</dbReference>
<evidence type="ECO:0000256" key="1">
    <source>
        <dbReference type="SAM" id="MobiDB-lite"/>
    </source>
</evidence>
<name>A0ABU3Y586_9SPHN</name>
<proteinExistence type="predicted"/>
<reference evidence="3 4" key="1">
    <citation type="submission" date="2023-10" db="EMBL/GenBank/DDBJ databases">
        <title>Sphingomonas sp. HF-S4 16S ribosomal RNA gene Genome sequencing and assembly.</title>
        <authorList>
            <person name="Lee H."/>
        </authorList>
    </citation>
    <scope>NUCLEOTIDE SEQUENCE [LARGE SCALE GENOMIC DNA]</scope>
    <source>
        <strain evidence="3 4">HF-S4</strain>
    </source>
</reference>
<dbReference type="CDD" id="cd00063">
    <property type="entry name" value="FN3"/>
    <property type="match status" value="1"/>
</dbReference>
<gene>
    <name evidence="3" type="ORF">RZN05_06130</name>
</gene>
<feature type="signal peptide" evidence="2">
    <location>
        <begin position="1"/>
        <end position="20"/>
    </location>
</feature>
<organism evidence="3 4">
    <name type="scientific">Sphingomonas agrestis</name>
    <dbReference type="NCBI Taxonomy" id="3080540"/>
    <lineage>
        <taxon>Bacteria</taxon>
        <taxon>Pseudomonadati</taxon>
        <taxon>Pseudomonadota</taxon>
        <taxon>Alphaproteobacteria</taxon>
        <taxon>Sphingomonadales</taxon>
        <taxon>Sphingomonadaceae</taxon>
        <taxon>Sphingomonas</taxon>
    </lineage>
</organism>
<keyword evidence="4" id="KW-1185">Reference proteome</keyword>
<dbReference type="Gene3D" id="2.60.40.10">
    <property type="entry name" value="Immunoglobulins"/>
    <property type="match status" value="1"/>
</dbReference>
<dbReference type="InterPro" id="IPR003961">
    <property type="entry name" value="FN3_dom"/>
</dbReference>
<comment type="caution">
    <text evidence="3">The sequence shown here is derived from an EMBL/GenBank/DDBJ whole genome shotgun (WGS) entry which is preliminary data.</text>
</comment>
<keyword evidence="2" id="KW-0732">Signal</keyword>